<dbReference type="GO" id="GO:0003676">
    <property type="term" value="F:nucleic acid binding"/>
    <property type="evidence" value="ECO:0007669"/>
    <property type="project" value="InterPro"/>
</dbReference>
<dbReference type="InterPro" id="IPR002052">
    <property type="entry name" value="DNA_methylase_N6_adenine_CS"/>
</dbReference>
<dbReference type="InterPro" id="IPR029063">
    <property type="entry name" value="SAM-dependent_MTases_sf"/>
</dbReference>
<dbReference type="RefSeq" id="WP_004725289.1">
    <property type="nucleotide sequence ID" value="NZ_AP014630.1"/>
</dbReference>
<dbReference type="EC" id="2.1.1.72" evidence="1"/>
<sequence>MNPESTSSVYHKRRHAARTTDEYLFHQLVPYLGNKRRLLHLILEALEITGTLNPKGKRAPIFADFFAGSGVVSRLARQNGYRVIANDWEPYSHALNHAILACTDAPAFKELGGYQKAIDYLNRLPEVKGWVTHNLCPRNDEIYDPARDRLFFKRRNGMRIDAIRQQIATWQAQGAIDDVEMSALLAPLLYSASFVSNTSGVFKSFHHGWGGKTQTALERIESLLWLTPSRFSEVGQNKQKTPMAEVWCVDAQHLANQMSGFEVDVAYLDPPYNQHAYSSNYHVLNSLTLWDQVDLPTPDTKGFKSGIDRAWRKERPSPYNSSKHAQEAYENLLETINARYILTSYSTDGNIEAKDLLAANLKRGKVTLLTQDVPRYRVSKQRQSERARVLEFIVITDTHAKSGPPLRQLLGQLYHFAELGGVDTSGVSTQLALW</sequence>
<dbReference type="STRING" id="106649.GCA_000829655_02824"/>
<evidence type="ECO:0000256" key="4">
    <source>
        <dbReference type="ARBA" id="ARBA00022691"/>
    </source>
</evidence>
<evidence type="ECO:0000313" key="7">
    <source>
        <dbReference type="Proteomes" id="UP000887320"/>
    </source>
</evidence>
<keyword evidence="3" id="KW-0808">Transferase</keyword>
<keyword evidence="4" id="KW-0949">S-adenosyl-L-methionine</keyword>
<dbReference type="Pfam" id="PF02086">
    <property type="entry name" value="MethyltransfD12"/>
    <property type="match status" value="1"/>
</dbReference>
<dbReference type="KEGG" id="agu:AS4_41120"/>
<accession>A0A077L507</accession>
<dbReference type="EMBL" id="JAHWXT010000011">
    <property type="protein sequence ID" value="MCF0266898.1"/>
    <property type="molecule type" value="Genomic_DNA"/>
</dbReference>
<evidence type="ECO:0000256" key="1">
    <source>
        <dbReference type="ARBA" id="ARBA00011900"/>
    </source>
</evidence>
<dbReference type="PROSITE" id="PS00092">
    <property type="entry name" value="N6_MTASE"/>
    <property type="match status" value="1"/>
</dbReference>
<dbReference type="SUPFAM" id="SSF53335">
    <property type="entry name" value="S-adenosyl-L-methionine-dependent methyltransferases"/>
    <property type="match status" value="1"/>
</dbReference>
<dbReference type="REBASE" id="92139">
    <property type="entry name" value="M.Agu20BORF41120P"/>
</dbReference>
<protein>
    <recommendedName>
        <fullName evidence="1">site-specific DNA-methyltransferase (adenine-specific)</fullName>
        <ecNumber evidence="1">2.1.1.72</ecNumber>
    </recommendedName>
</protein>
<dbReference type="GO" id="GO:0009307">
    <property type="term" value="P:DNA restriction-modification system"/>
    <property type="evidence" value="ECO:0007669"/>
    <property type="project" value="InterPro"/>
</dbReference>
<dbReference type="Proteomes" id="UP000887320">
    <property type="component" value="Unassembled WGS sequence"/>
</dbReference>
<dbReference type="GeneID" id="67746136"/>
<reference evidence="6" key="1">
    <citation type="submission" date="2021-07" db="EMBL/GenBank/DDBJ databases">
        <authorList>
            <person name="Fernandez M."/>
            <person name="Pereira P."/>
            <person name="Torres Tejerizo G.A."/>
            <person name="Gonzalez P."/>
            <person name="Agostini E."/>
        </authorList>
    </citation>
    <scope>NUCLEOTIDE SEQUENCE</scope>
    <source>
        <strain evidence="6">SFC 500-1A</strain>
    </source>
</reference>
<proteinExistence type="predicted"/>
<dbReference type="GO" id="GO:0032259">
    <property type="term" value="P:methylation"/>
    <property type="evidence" value="ECO:0007669"/>
    <property type="project" value="UniProtKB-KW"/>
</dbReference>
<dbReference type="AlphaFoldDB" id="A0A077L507"/>
<dbReference type="GO" id="GO:0009007">
    <property type="term" value="F:site-specific DNA-methyltransferase (adenine-specific) activity"/>
    <property type="evidence" value="ECO:0007669"/>
    <property type="project" value="UniProtKB-EC"/>
</dbReference>
<comment type="caution">
    <text evidence="6">The sequence shown here is derived from an EMBL/GenBank/DDBJ whole genome shotgun (WGS) entry which is preliminary data.</text>
</comment>
<organism evidence="6 7">
    <name type="scientific">Acinetobacter guillouiae</name>
    <name type="common">Acinetobacter genomosp. 11</name>
    <dbReference type="NCBI Taxonomy" id="106649"/>
    <lineage>
        <taxon>Bacteria</taxon>
        <taxon>Pseudomonadati</taxon>
        <taxon>Pseudomonadota</taxon>
        <taxon>Gammaproteobacteria</taxon>
        <taxon>Moraxellales</taxon>
        <taxon>Moraxellaceae</taxon>
        <taxon>Acinetobacter</taxon>
    </lineage>
</organism>
<evidence type="ECO:0000313" key="6">
    <source>
        <dbReference type="EMBL" id="MCF0266898.1"/>
    </source>
</evidence>
<evidence type="ECO:0000256" key="2">
    <source>
        <dbReference type="ARBA" id="ARBA00022603"/>
    </source>
</evidence>
<comment type="catalytic activity">
    <reaction evidence="5">
        <text>a 2'-deoxyadenosine in DNA + S-adenosyl-L-methionine = an N(6)-methyl-2'-deoxyadenosine in DNA + S-adenosyl-L-homocysteine + H(+)</text>
        <dbReference type="Rhea" id="RHEA:15197"/>
        <dbReference type="Rhea" id="RHEA-COMP:12418"/>
        <dbReference type="Rhea" id="RHEA-COMP:12419"/>
        <dbReference type="ChEBI" id="CHEBI:15378"/>
        <dbReference type="ChEBI" id="CHEBI:57856"/>
        <dbReference type="ChEBI" id="CHEBI:59789"/>
        <dbReference type="ChEBI" id="CHEBI:90615"/>
        <dbReference type="ChEBI" id="CHEBI:90616"/>
        <dbReference type="EC" id="2.1.1.72"/>
    </reaction>
</comment>
<name>A0A077L507_ACIGI</name>
<keyword evidence="2 6" id="KW-0489">Methyltransferase</keyword>
<evidence type="ECO:0000256" key="5">
    <source>
        <dbReference type="ARBA" id="ARBA00047942"/>
    </source>
</evidence>
<evidence type="ECO:0000256" key="3">
    <source>
        <dbReference type="ARBA" id="ARBA00022679"/>
    </source>
</evidence>
<dbReference type="InterPro" id="IPR012327">
    <property type="entry name" value="MeTrfase_D12"/>
</dbReference>
<gene>
    <name evidence="6" type="ORF">KW868_20825</name>
</gene>